<dbReference type="EMBL" id="ML977078">
    <property type="protein sequence ID" value="KAF1948136.1"/>
    <property type="molecule type" value="Genomic_DNA"/>
</dbReference>
<sequence>MLTLHAAWQNFLPITNSLKLSWERHGVEDIGWSQSITRNSLIIDSLRRHASAIDGVDLHRRTSSYPSPSPEGHDCGLSYGLLPTLPMVPLPAPQIWHSPQQGTTPTLSSGRSSTASVQQQRPRSTTLGSETSTTSKRSQKPTPCAFCKRLFSNSTNAHKHMRNAAKCRRRPKPPEKFPCDVCGTMVGQYYAKDHCELNRRSQNKG</sequence>
<evidence type="ECO:0008006" key="4">
    <source>
        <dbReference type="Google" id="ProtNLM"/>
    </source>
</evidence>
<name>A0A6A5TBJ5_9PLEO</name>
<dbReference type="AlphaFoldDB" id="A0A6A5TBJ5"/>
<reference evidence="2" key="1">
    <citation type="journal article" date="2020" name="Stud. Mycol.">
        <title>101 Dothideomycetes genomes: a test case for predicting lifestyles and emergence of pathogens.</title>
        <authorList>
            <person name="Haridas S."/>
            <person name="Albert R."/>
            <person name="Binder M."/>
            <person name="Bloem J."/>
            <person name="Labutti K."/>
            <person name="Salamov A."/>
            <person name="Andreopoulos B."/>
            <person name="Baker S."/>
            <person name="Barry K."/>
            <person name="Bills G."/>
            <person name="Bluhm B."/>
            <person name="Cannon C."/>
            <person name="Castanera R."/>
            <person name="Culley D."/>
            <person name="Daum C."/>
            <person name="Ezra D."/>
            <person name="Gonzalez J."/>
            <person name="Henrissat B."/>
            <person name="Kuo A."/>
            <person name="Liang C."/>
            <person name="Lipzen A."/>
            <person name="Lutzoni F."/>
            <person name="Magnuson J."/>
            <person name="Mondo S."/>
            <person name="Nolan M."/>
            <person name="Ohm R."/>
            <person name="Pangilinan J."/>
            <person name="Park H.-J."/>
            <person name="Ramirez L."/>
            <person name="Alfaro M."/>
            <person name="Sun H."/>
            <person name="Tritt A."/>
            <person name="Yoshinaga Y."/>
            <person name="Zwiers L.-H."/>
            <person name="Turgeon B."/>
            <person name="Goodwin S."/>
            <person name="Spatafora J."/>
            <person name="Crous P."/>
            <person name="Grigoriev I."/>
        </authorList>
    </citation>
    <scope>NUCLEOTIDE SEQUENCE</scope>
    <source>
        <strain evidence="2">CBS 675.92</strain>
    </source>
</reference>
<evidence type="ECO:0000256" key="1">
    <source>
        <dbReference type="SAM" id="MobiDB-lite"/>
    </source>
</evidence>
<keyword evidence="3" id="KW-1185">Reference proteome</keyword>
<feature type="compositionally biased region" description="Low complexity" evidence="1">
    <location>
        <begin position="124"/>
        <end position="135"/>
    </location>
</feature>
<feature type="compositionally biased region" description="Polar residues" evidence="1">
    <location>
        <begin position="97"/>
        <end position="123"/>
    </location>
</feature>
<evidence type="ECO:0000313" key="2">
    <source>
        <dbReference type="EMBL" id="KAF1948136.1"/>
    </source>
</evidence>
<evidence type="ECO:0000313" key="3">
    <source>
        <dbReference type="Proteomes" id="UP000800035"/>
    </source>
</evidence>
<organism evidence="2 3">
    <name type="scientific">Byssothecium circinans</name>
    <dbReference type="NCBI Taxonomy" id="147558"/>
    <lineage>
        <taxon>Eukaryota</taxon>
        <taxon>Fungi</taxon>
        <taxon>Dikarya</taxon>
        <taxon>Ascomycota</taxon>
        <taxon>Pezizomycotina</taxon>
        <taxon>Dothideomycetes</taxon>
        <taxon>Pleosporomycetidae</taxon>
        <taxon>Pleosporales</taxon>
        <taxon>Massarineae</taxon>
        <taxon>Massarinaceae</taxon>
        <taxon>Byssothecium</taxon>
    </lineage>
</organism>
<protein>
    <recommendedName>
        <fullName evidence="4">C2H2-type domain-containing protein</fullName>
    </recommendedName>
</protein>
<dbReference type="Proteomes" id="UP000800035">
    <property type="component" value="Unassembled WGS sequence"/>
</dbReference>
<gene>
    <name evidence="2" type="ORF">CC80DRAFT_24586</name>
</gene>
<feature type="region of interest" description="Disordered" evidence="1">
    <location>
        <begin position="92"/>
        <end position="141"/>
    </location>
</feature>
<proteinExistence type="predicted"/>
<accession>A0A6A5TBJ5</accession>
<dbReference type="Gene3D" id="3.30.160.60">
    <property type="entry name" value="Classic Zinc Finger"/>
    <property type="match status" value="1"/>
</dbReference>